<keyword evidence="2" id="KW-1185">Reference proteome</keyword>
<reference evidence="1 2" key="1">
    <citation type="submission" date="2022-10" db="EMBL/GenBank/DDBJ databases">
        <title>Comparative genomics and taxonomic characterization of three novel marine species of genus Reichenbachiella exhibiting antioxidant and polysaccharide degradation activities.</title>
        <authorList>
            <person name="Muhammad N."/>
            <person name="Lee Y.-J."/>
            <person name="Ko J."/>
            <person name="Kim S.-G."/>
        </authorList>
    </citation>
    <scope>NUCLEOTIDE SEQUENCE [LARGE SCALE GENOMIC DNA]</scope>
    <source>
        <strain evidence="1 2">ABR2-5</strain>
    </source>
</reference>
<evidence type="ECO:0000313" key="1">
    <source>
        <dbReference type="EMBL" id="MCV9389082.1"/>
    </source>
</evidence>
<dbReference type="InterPro" id="IPR029069">
    <property type="entry name" value="HotDog_dom_sf"/>
</dbReference>
<gene>
    <name evidence="1" type="ORF">N7U62_20585</name>
</gene>
<proteinExistence type="predicted"/>
<dbReference type="Gene3D" id="3.10.129.10">
    <property type="entry name" value="Hotdog Thioesterase"/>
    <property type="match status" value="1"/>
</dbReference>
<name>A0ABT3CZG5_9BACT</name>
<dbReference type="RefSeq" id="WP_264139997.1">
    <property type="nucleotide sequence ID" value="NZ_JAOYOD010000001.1"/>
</dbReference>
<dbReference type="InterPro" id="IPR027961">
    <property type="entry name" value="DUF4442"/>
</dbReference>
<evidence type="ECO:0000313" key="2">
    <source>
        <dbReference type="Proteomes" id="UP001300692"/>
    </source>
</evidence>
<dbReference type="Pfam" id="PF14539">
    <property type="entry name" value="DUF4442"/>
    <property type="match status" value="1"/>
</dbReference>
<organism evidence="1 2">
    <name type="scientific">Reichenbachiella ulvae</name>
    <dbReference type="NCBI Taxonomy" id="2980104"/>
    <lineage>
        <taxon>Bacteria</taxon>
        <taxon>Pseudomonadati</taxon>
        <taxon>Bacteroidota</taxon>
        <taxon>Cytophagia</taxon>
        <taxon>Cytophagales</taxon>
        <taxon>Reichenbachiellaceae</taxon>
        <taxon>Reichenbachiella</taxon>
    </lineage>
</organism>
<dbReference type="SUPFAM" id="SSF54637">
    <property type="entry name" value="Thioesterase/thiol ester dehydrase-isomerase"/>
    <property type="match status" value="1"/>
</dbReference>
<accession>A0ABT3CZG5</accession>
<sequence length="170" mass="19242">MNNNTRHTYTDYQRRYCQQFTNPWKLRLYLLAKLPMGWLSGMQVLEINEERAVTTVKHRWLNQNPFGSMYFAVQAMAAELSTGVLALTATKGVKPKILTIITANDAEFVKQAKERIYFSCEGGQEILAAVEEAKNSTDNVTVSVKVEGKTKNGTLVSAFHFSWSFRAVQP</sequence>
<dbReference type="EMBL" id="JAOYOD010000001">
    <property type="protein sequence ID" value="MCV9389082.1"/>
    <property type="molecule type" value="Genomic_DNA"/>
</dbReference>
<protein>
    <submittedName>
        <fullName evidence="1">DUF4442 domain-containing protein</fullName>
    </submittedName>
</protein>
<dbReference type="Proteomes" id="UP001300692">
    <property type="component" value="Unassembled WGS sequence"/>
</dbReference>
<comment type="caution">
    <text evidence="1">The sequence shown here is derived from an EMBL/GenBank/DDBJ whole genome shotgun (WGS) entry which is preliminary data.</text>
</comment>